<name>A0AAT9FNS6_9BACT</name>
<organism evidence="1">
    <name type="scientific">Oceaniferula spumae</name>
    <dbReference type="NCBI Taxonomy" id="2979115"/>
    <lineage>
        <taxon>Bacteria</taxon>
        <taxon>Pseudomonadati</taxon>
        <taxon>Verrucomicrobiota</taxon>
        <taxon>Verrucomicrobiia</taxon>
        <taxon>Verrucomicrobiales</taxon>
        <taxon>Verrucomicrobiaceae</taxon>
        <taxon>Oceaniferula</taxon>
    </lineage>
</organism>
<proteinExistence type="predicted"/>
<dbReference type="InterPro" id="IPR027417">
    <property type="entry name" value="P-loop_NTPase"/>
</dbReference>
<evidence type="ECO:0000313" key="1">
    <source>
        <dbReference type="EMBL" id="BDS07650.1"/>
    </source>
</evidence>
<dbReference type="SUPFAM" id="SSF52540">
    <property type="entry name" value="P-loop containing nucleoside triphosphate hydrolases"/>
    <property type="match status" value="1"/>
</dbReference>
<dbReference type="KEGG" id="osu:NT6N_26900"/>
<accession>A0AAT9FNS6</accession>
<dbReference type="EMBL" id="AP026866">
    <property type="protein sequence ID" value="BDS07650.1"/>
    <property type="molecule type" value="Genomic_DNA"/>
</dbReference>
<dbReference type="Gene3D" id="3.40.50.300">
    <property type="entry name" value="P-loop containing nucleotide triphosphate hydrolases"/>
    <property type="match status" value="1"/>
</dbReference>
<protein>
    <recommendedName>
        <fullName evidence="2">Thymidylate kinase-like domain-containing protein</fullName>
    </recommendedName>
</protein>
<dbReference type="AlphaFoldDB" id="A0AAT9FNS6"/>
<reference evidence="1" key="1">
    <citation type="submission" date="2024-07" db="EMBL/GenBank/DDBJ databases">
        <title>Complete genome sequence of Verrucomicrobiaceae bacterium NT6N.</title>
        <authorList>
            <person name="Huang C."/>
            <person name="Takami H."/>
            <person name="Hamasaki K."/>
        </authorList>
    </citation>
    <scope>NUCLEOTIDE SEQUENCE</scope>
    <source>
        <strain evidence="1">NT6N</strain>
    </source>
</reference>
<gene>
    <name evidence="1" type="ORF">NT6N_26900</name>
</gene>
<sequence>MVKSAFKYRIEKEPKPSDVPIGSLVRLFFNRLDEQGLSWAVLRGSEGLPDYTRYDIDLLIRPEDTGRAEAVLREAATEEGWSVVRIVDKFAYRCCLLISPGPERRYLPIDLFGGCHHRFYPIADGRYGLDASIRNDQGVMVVPTGFGAAVALLKELTRHPDFKENSRDEVRTGTLEDADSFRRGLVGVLNENLIERLLGFCQSNDWGGVASLVPEIRLQVQQTRSRVSSDAIDFFTSNVRHHLTPPMSGHVVLLGPDGSGKSTIADLVAESFYKQPFKICQRYEYNFRIVPELKQLKKRIAKLLGRKVTEQKSIAPGTKGSGMNRDHSCLKGMGYVSYYALDFILGRLPLFKLRGQGAVCIFARYFQDYYYQRGYGNVPRWYLRFLESLTPRPDLILYLDRDAGEIYRGKPELDIDEIQRQQKVIRNIVAERAHGELIDASEGVDATVQKVRERVIQLFLSRHGIGD</sequence>
<evidence type="ECO:0008006" key="2">
    <source>
        <dbReference type="Google" id="ProtNLM"/>
    </source>
</evidence>